<sequence>MPNQMSYASPTPKRLVLSLLSSTDLREISAREYAQWGRLFDIEPAAMRVALGRLVKGGFLKSVARGRYVIGARGKVLSETARRWISAEQRIGPWDGRWLVVHTAHLGRRDKTAVTARERALTLVGFAVLSPGLWCRPANYLETPAETRSRLLMLGLESDAIVLRVDALLGESLPLEELWPRNNLESRYRALTRAMQESMQRGAAQNHDTLARETFLLGEAVIRQVNADPLLPDSMIDVNARRKMHQTMVAYDAFGRGAWTRFKNDYS</sequence>
<protein>
    <submittedName>
        <fullName evidence="1">PaaX</fullName>
    </submittedName>
</protein>
<dbReference type="Gene3D" id="1.10.10.10">
    <property type="entry name" value="Winged helix-like DNA-binding domain superfamily/Winged helix DNA-binding domain"/>
    <property type="match status" value="1"/>
</dbReference>
<dbReference type="Gene3D" id="3.30.70.2650">
    <property type="match status" value="1"/>
</dbReference>
<reference evidence="1 2" key="1">
    <citation type="submission" date="2023-10" db="EMBL/GenBank/DDBJ databases">
        <title>Two novel species belonging to the OM43/NOR5 clade.</title>
        <authorList>
            <person name="Park M."/>
        </authorList>
    </citation>
    <scope>NUCLEOTIDE SEQUENCE [LARGE SCALE GENOMIC DNA]</scope>
    <source>
        <strain evidence="1 2">IMCC43200</strain>
    </source>
</reference>
<evidence type="ECO:0000313" key="2">
    <source>
        <dbReference type="Proteomes" id="UP001626537"/>
    </source>
</evidence>
<keyword evidence="2" id="KW-1185">Reference proteome</keyword>
<dbReference type="PANTHER" id="PTHR30319:SF1">
    <property type="entry name" value="TRANSCRIPTIONAL REPRESSOR PAAX"/>
    <property type="match status" value="1"/>
</dbReference>
<dbReference type="EMBL" id="CP136864">
    <property type="protein sequence ID" value="WOJ92735.1"/>
    <property type="molecule type" value="Genomic_DNA"/>
</dbReference>
<name>A0ABZ0I0R6_9GAMM</name>
<gene>
    <name evidence="1" type="ORF">R0135_13195</name>
</gene>
<dbReference type="Proteomes" id="UP001626537">
    <property type="component" value="Chromosome"/>
</dbReference>
<proteinExistence type="predicted"/>
<organism evidence="1 2">
    <name type="scientific">Congregibacter variabilis</name>
    <dbReference type="NCBI Taxonomy" id="3081200"/>
    <lineage>
        <taxon>Bacteria</taxon>
        <taxon>Pseudomonadati</taxon>
        <taxon>Pseudomonadota</taxon>
        <taxon>Gammaproteobacteria</taxon>
        <taxon>Cellvibrionales</taxon>
        <taxon>Halieaceae</taxon>
        <taxon>Congregibacter</taxon>
    </lineage>
</organism>
<evidence type="ECO:0000313" key="1">
    <source>
        <dbReference type="EMBL" id="WOJ92735.1"/>
    </source>
</evidence>
<dbReference type="RefSeq" id="WP_407347334.1">
    <property type="nucleotide sequence ID" value="NZ_CP136864.1"/>
</dbReference>
<accession>A0ABZ0I0R6</accession>
<dbReference type="InterPro" id="IPR036388">
    <property type="entry name" value="WH-like_DNA-bd_sf"/>
</dbReference>
<dbReference type="PANTHER" id="PTHR30319">
    <property type="entry name" value="PHENYLACETIC ACID REGULATOR-RELATED TRANSCRIPTIONAL REPRESSOR"/>
    <property type="match status" value="1"/>
</dbReference>